<feature type="chain" id="PRO_5042278270" evidence="1">
    <location>
        <begin position="17"/>
        <end position="506"/>
    </location>
</feature>
<evidence type="ECO:0000313" key="2">
    <source>
        <dbReference type="EMBL" id="CAJ1933872.1"/>
    </source>
</evidence>
<dbReference type="Proteomes" id="UP001295423">
    <property type="component" value="Unassembled WGS sequence"/>
</dbReference>
<gene>
    <name evidence="2" type="ORF">CYCCA115_LOCUS3496</name>
</gene>
<comment type="caution">
    <text evidence="2">The sequence shown here is derived from an EMBL/GenBank/DDBJ whole genome shotgun (WGS) entry which is preliminary data.</text>
</comment>
<evidence type="ECO:0000256" key="1">
    <source>
        <dbReference type="SAM" id="SignalP"/>
    </source>
</evidence>
<organism evidence="2 3">
    <name type="scientific">Cylindrotheca closterium</name>
    <dbReference type="NCBI Taxonomy" id="2856"/>
    <lineage>
        <taxon>Eukaryota</taxon>
        <taxon>Sar</taxon>
        <taxon>Stramenopiles</taxon>
        <taxon>Ochrophyta</taxon>
        <taxon>Bacillariophyta</taxon>
        <taxon>Bacillariophyceae</taxon>
        <taxon>Bacillariophycidae</taxon>
        <taxon>Bacillariales</taxon>
        <taxon>Bacillariaceae</taxon>
        <taxon>Cylindrotheca</taxon>
    </lineage>
</organism>
<keyword evidence="3" id="KW-1185">Reference proteome</keyword>
<proteinExistence type="predicted"/>
<sequence>MRILPRLLTVLASCSARSTLMDASGNLRLKISDAKTTSQGVVSIVFSPDTKSFLTDSNEILCLESTDPPCLVCRGATLSGTSVAEGCALSTISVVSDAILVDGITHGDVEAGWSNSRHARTITALFRARLSLASSSKQLLILCIHGDIGESESLRLKGEAKSLFDATAAEVKSDAAFTEMYDVSVVSVDSKSDPNAVLSKAFQHAGTIAGTDTSLASALEEAHSKVIRSGVAVAAKDPPHIAQAFVTVGNAVTKQTRTVRAKVVVWENRISRGLWVEGFGSEAELVRQRVLASFDSETLAAAGLPLVATYRMEMRAQLASLIDSSIRNAFTLQVNNINKSVEKKFRGCLLKKMNASPEEVKAETAVGLQSAMSDLEKTLAELEVPSLGLSKAKVCRDAESRLTDLGIAVVDSPAAQLRRTKNVMKVTNKEKQLGQRSVSFGLDLVAMLRPDGFGNLQGFAGYQYGGNSFTFGVHNDADDPQTVAQFGGVRPPLLRIQPKLRVDVEL</sequence>
<feature type="signal peptide" evidence="1">
    <location>
        <begin position="1"/>
        <end position="16"/>
    </location>
</feature>
<reference evidence="2" key="1">
    <citation type="submission" date="2023-08" db="EMBL/GenBank/DDBJ databases">
        <authorList>
            <person name="Audoor S."/>
            <person name="Bilcke G."/>
        </authorList>
    </citation>
    <scope>NUCLEOTIDE SEQUENCE</scope>
</reference>
<dbReference type="AlphaFoldDB" id="A0AAD2CLG6"/>
<dbReference type="EMBL" id="CAKOGP040000313">
    <property type="protein sequence ID" value="CAJ1933872.1"/>
    <property type="molecule type" value="Genomic_DNA"/>
</dbReference>
<name>A0AAD2CLG6_9STRA</name>
<evidence type="ECO:0000313" key="3">
    <source>
        <dbReference type="Proteomes" id="UP001295423"/>
    </source>
</evidence>
<protein>
    <submittedName>
        <fullName evidence="2">Uncharacterized protein</fullName>
    </submittedName>
</protein>
<keyword evidence="1" id="KW-0732">Signal</keyword>
<accession>A0AAD2CLG6</accession>